<dbReference type="GO" id="GO:0005737">
    <property type="term" value="C:cytoplasm"/>
    <property type="evidence" value="ECO:0007669"/>
    <property type="project" value="UniProtKB-ARBA"/>
</dbReference>
<dbReference type="Gene3D" id="2.30.29.230">
    <property type="match status" value="1"/>
</dbReference>
<keyword evidence="1" id="KW-0343">GTPase activation</keyword>
<comment type="caution">
    <text evidence="5">The sequence shown here is derived from an EMBL/GenBank/DDBJ whole genome shotgun (WGS) entry which is preliminary data.</text>
</comment>
<protein>
    <recommendedName>
        <fullName evidence="2">GTPase-activating protein GYP7</fullName>
    </recommendedName>
    <alternativeName>
        <fullName evidence="3">GAP for YPT7</fullName>
    </alternativeName>
</protein>
<dbReference type="FunFam" id="1.10.472.80:FF:000005">
    <property type="entry name" value="TBC1 domain family member 15"/>
    <property type="match status" value="1"/>
</dbReference>
<dbReference type="Gene3D" id="1.10.472.80">
    <property type="entry name" value="Ypt/Rab-GAP domain of gyp1p, domain 3"/>
    <property type="match status" value="1"/>
</dbReference>
<dbReference type="PROSITE" id="PS50086">
    <property type="entry name" value="TBC_RABGAP"/>
    <property type="match status" value="1"/>
</dbReference>
<dbReference type="PANTHER" id="PTHR22957">
    <property type="entry name" value="TBC1 DOMAIN FAMILY MEMBER GTPASE-ACTIVATING PROTEIN"/>
    <property type="match status" value="1"/>
</dbReference>
<dbReference type="AlphaFoldDB" id="A0AAV5RLM2"/>
<evidence type="ECO:0000256" key="2">
    <source>
        <dbReference type="ARBA" id="ARBA00072091"/>
    </source>
</evidence>
<evidence type="ECO:0000256" key="1">
    <source>
        <dbReference type="ARBA" id="ARBA00022468"/>
    </source>
</evidence>
<evidence type="ECO:0000313" key="6">
    <source>
        <dbReference type="Proteomes" id="UP001362899"/>
    </source>
</evidence>
<dbReference type="SUPFAM" id="SSF47923">
    <property type="entry name" value="Ypt/Rab-GAP domain of gyp1p"/>
    <property type="match status" value="2"/>
</dbReference>
<dbReference type="InterPro" id="IPR035969">
    <property type="entry name" value="Rab-GAP_TBC_sf"/>
</dbReference>
<proteinExistence type="predicted"/>
<reference evidence="5 6" key="1">
    <citation type="journal article" date="2023" name="Elife">
        <title>Identification of key yeast species and microbe-microbe interactions impacting larval growth of Drosophila in the wild.</title>
        <authorList>
            <person name="Mure A."/>
            <person name="Sugiura Y."/>
            <person name="Maeda R."/>
            <person name="Honda K."/>
            <person name="Sakurai N."/>
            <person name="Takahashi Y."/>
            <person name="Watada M."/>
            <person name="Katoh T."/>
            <person name="Gotoh A."/>
            <person name="Gotoh Y."/>
            <person name="Taniguchi I."/>
            <person name="Nakamura K."/>
            <person name="Hayashi T."/>
            <person name="Katayama T."/>
            <person name="Uemura T."/>
            <person name="Hattori Y."/>
        </authorList>
    </citation>
    <scope>NUCLEOTIDE SEQUENCE [LARGE SCALE GENOMIC DNA]</scope>
    <source>
        <strain evidence="5 6">SB-73</strain>
    </source>
</reference>
<dbReference type="GO" id="GO:0005096">
    <property type="term" value="F:GTPase activator activity"/>
    <property type="evidence" value="ECO:0007669"/>
    <property type="project" value="UniProtKB-KW"/>
</dbReference>
<evidence type="ECO:0000256" key="3">
    <source>
        <dbReference type="ARBA" id="ARBA00082648"/>
    </source>
</evidence>
<dbReference type="InterPro" id="IPR000195">
    <property type="entry name" value="Rab-GAP-TBC_dom"/>
</dbReference>
<evidence type="ECO:0000313" key="5">
    <source>
        <dbReference type="EMBL" id="GMM52142.1"/>
    </source>
</evidence>
<name>A0AAV5RLM2_STABA</name>
<dbReference type="Pfam" id="PF12068">
    <property type="entry name" value="PH_RBD"/>
    <property type="match status" value="1"/>
</dbReference>
<keyword evidence="6" id="KW-1185">Reference proteome</keyword>
<accession>A0AAV5RLM2</accession>
<evidence type="ECO:0000259" key="4">
    <source>
        <dbReference type="PROSITE" id="PS50086"/>
    </source>
</evidence>
<dbReference type="Gene3D" id="1.10.8.270">
    <property type="entry name" value="putative rabgap domain of human tbc1 domain family member 14 like domains"/>
    <property type="match status" value="1"/>
</dbReference>
<dbReference type="Pfam" id="PF00566">
    <property type="entry name" value="RabGAP-TBC"/>
    <property type="match status" value="1"/>
</dbReference>
<organism evidence="5 6">
    <name type="scientific">Starmerella bacillaris</name>
    <name type="common">Yeast</name>
    <name type="synonym">Candida zemplinina</name>
    <dbReference type="NCBI Taxonomy" id="1247836"/>
    <lineage>
        <taxon>Eukaryota</taxon>
        <taxon>Fungi</taxon>
        <taxon>Dikarya</taxon>
        <taxon>Ascomycota</taxon>
        <taxon>Saccharomycotina</taxon>
        <taxon>Dipodascomycetes</taxon>
        <taxon>Dipodascales</taxon>
        <taxon>Trichomonascaceae</taxon>
        <taxon>Starmerella</taxon>
    </lineage>
</organism>
<dbReference type="Proteomes" id="UP001362899">
    <property type="component" value="Unassembled WGS sequence"/>
</dbReference>
<sequence length="681" mass="79512">MSDSVELVWSRSAVYIHPTKNNKDNIAGYLSLVRPPDGEILISWVPESLIKLSKQDYESYVQVDLSLDGEVTQKNQVFVSKPPSMSVGSLARSSHAFSIKLSDLYSMQMREPSLGWWYGSILLFTKQAETLPVLFFHDDESEVEKRRTKTMQKKRDDWGGEFFMEKLENYVDIRPSTLEKGVYLINPSAQDTLAFAPPVTTSNEVSGPNSAKAATWGDLKWNIFEKLAQVTRYSRKASQSMFDRTPAPLRSMLNIPEVEQLGQDFDSARVFLAEWALGIVQDQEDFQRKNININLNTYDSHFDDFSIVAQSIERRNPVTLEEWESFFDENDGRLTVTAEEVKERIFHGGLEPQVRPKAWLFLLNVYPWDTSAVERASIIAEKRNEYYRLKRKWWENIDMQENDSFWKDQKNRIEKDVLRTDRNIPLFEQSETPHPDPDSRLAQSGANPHLEQMRDMLITYNEYNENLGYVQGMSDLLSPLYVVLQDDALAFAAFCGFMERMERNFMRSQEGMRDQLSTLGHLTNFMLPKLYSHLAKADSIHFFFFFRMILVWFKREFEWDDVLRLWEVLWTNYYSSQFHLFIALAILDLNKAYIIERLHYFDEILKFINELSMTLDLDTVLTRAEELFTKFKLALDLVNWQNNQSEDTKSQTEVTEDLRMLLSREIVDQREQARPPGATGG</sequence>
<gene>
    <name evidence="5" type="ORF">DASB73_031050</name>
</gene>
<dbReference type="InterPro" id="IPR021935">
    <property type="entry name" value="SGSM1/2_RBD"/>
</dbReference>
<feature type="domain" description="Rab-GAP TBC" evidence="4">
    <location>
        <begin position="349"/>
        <end position="573"/>
    </location>
</feature>
<dbReference type="EMBL" id="BTGC01000008">
    <property type="protein sequence ID" value="GMM52142.1"/>
    <property type="molecule type" value="Genomic_DNA"/>
</dbReference>
<dbReference type="SMART" id="SM00164">
    <property type="entry name" value="TBC"/>
    <property type="match status" value="1"/>
</dbReference>
<dbReference type="PANTHER" id="PTHR22957:SF502">
    <property type="entry name" value="SMALL G PROTEIN SIGNALING MODULATOR 2-RELATED"/>
    <property type="match status" value="1"/>
</dbReference>